<keyword evidence="4" id="KW-1185">Reference proteome</keyword>
<evidence type="ECO:0000313" key="3">
    <source>
        <dbReference type="EMBL" id="BBE16356.1"/>
    </source>
</evidence>
<reference evidence="3" key="1">
    <citation type="journal article" date="2020" name="Int. J. Syst. Evol. Microbiol.">
        <title>Aquipluma nitroreducens gen. nov. sp. nov., a novel facultatively anaerobic bacterium isolated from a freshwater lake.</title>
        <authorList>
            <person name="Watanabe M."/>
            <person name="Kojima H."/>
            <person name="Fukui M."/>
        </authorList>
    </citation>
    <scope>NUCLEOTIDE SEQUENCE</scope>
    <source>
        <strain evidence="3">MeG22</strain>
    </source>
</reference>
<feature type="signal peptide" evidence="1">
    <location>
        <begin position="1"/>
        <end position="19"/>
    </location>
</feature>
<dbReference type="InterPro" id="IPR010496">
    <property type="entry name" value="AL/BT2_dom"/>
</dbReference>
<keyword evidence="3" id="KW-0378">Hydrolase</keyword>
<evidence type="ECO:0000259" key="2">
    <source>
        <dbReference type="Pfam" id="PF06439"/>
    </source>
</evidence>
<gene>
    <name evidence="3" type="ORF">AQPE_0494</name>
</gene>
<protein>
    <submittedName>
        <fullName evidence="3">Secreted glycosyl hydrolase</fullName>
    </submittedName>
</protein>
<evidence type="ECO:0000256" key="1">
    <source>
        <dbReference type="SAM" id="SignalP"/>
    </source>
</evidence>
<dbReference type="AlphaFoldDB" id="A0A5K7S4A9"/>
<keyword evidence="1" id="KW-0732">Signal</keyword>
<dbReference type="Gene3D" id="2.60.120.560">
    <property type="entry name" value="Exo-inulinase, domain 1"/>
    <property type="match status" value="2"/>
</dbReference>
<accession>A0A5K7S4A9</accession>
<proteinExistence type="predicted"/>
<feature type="domain" description="3-keto-alpha-glucoside-1,2-lyase/3-keto-2-hydroxy-glucal hydratase" evidence="2">
    <location>
        <begin position="24"/>
        <end position="210"/>
    </location>
</feature>
<dbReference type="KEGG" id="anf:AQPE_0494"/>
<sequence length="446" mass="49941">MRKIQILSALLLLVSVGSAKNNDGWVSLFNGKDLTGWHQLNGQAKYHVEKGEIVGTTVSDTPNSFLATDKDYGDFILELDLLVANEMNSGIQFRSISKPDVMNGRVHGYQCEVDPSARAWSGGIYDEARRGWLYTGELNPAAKPAFKLEQWNHYRIECVGNSIRTWLNGVPVAYVLDDMTPSGLIALQVHAIGKDDQPGKQIRWKNIRIKTTDLKATETPDVFVVNLLPNNLSSAEKAQGWSLLFDGKTSNGWKAVNQDQFPAEGWKVTDGTLMTMPNRPETPVKGTDIVTVDKYSAFELQFEFNFAEGANSGVKYFLGNGGPGIGLEYQVLDDKRHPDAKAGVVGNRTMGSLYDLIPADKQERFTKGANEWNIGRIVVYPDNHIEHWLNGMKVVEYVRGSNIYKALVARSKYAEFKDFGMVKESPIMLQYHNDQVKFRSLKIRKL</sequence>
<evidence type="ECO:0000313" key="4">
    <source>
        <dbReference type="Proteomes" id="UP001193389"/>
    </source>
</evidence>
<dbReference type="GO" id="GO:0016787">
    <property type="term" value="F:hydrolase activity"/>
    <property type="evidence" value="ECO:0007669"/>
    <property type="project" value="UniProtKB-KW"/>
</dbReference>
<dbReference type="EMBL" id="AP018694">
    <property type="protein sequence ID" value="BBE16356.1"/>
    <property type="molecule type" value="Genomic_DNA"/>
</dbReference>
<feature type="domain" description="3-keto-alpha-glucoside-1,2-lyase/3-keto-2-hydroxy-glucal hydratase" evidence="2">
    <location>
        <begin position="240"/>
        <end position="444"/>
    </location>
</feature>
<dbReference type="Pfam" id="PF06439">
    <property type="entry name" value="3keto-disac_hyd"/>
    <property type="match status" value="2"/>
</dbReference>
<feature type="chain" id="PRO_5024278968" evidence="1">
    <location>
        <begin position="20"/>
        <end position="446"/>
    </location>
</feature>
<organism evidence="3 4">
    <name type="scientific">Aquipluma nitroreducens</name>
    <dbReference type="NCBI Taxonomy" id="2010828"/>
    <lineage>
        <taxon>Bacteria</taxon>
        <taxon>Pseudomonadati</taxon>
        <taxon>Bacteroidota</taxon>
        <taxon>Bacteroidia</taxon>
        <taxon>Marinilabiliales</taxon>
        <taxon>Prolixibacteraceae</taxon>
        <taxon>Aquipluma</taxon>
    </lineage>
</organism>
<dbReference type="RefSeq" id="WP_318349437.1">
    <property type="nucleotide sequence ID" value="NZ_AP018694.1"/>
</dbReference>
<name>A0A5K7S4A9_9BACT</name>
<dbReference type="Proteomes" id="UP001193389">
    <property type="component" value="Chromosome"/>
</dbReference>